<comment type="subcellular location">
    <subcellularLocation>
        <location evidence="1">Cytoplasm</location>
        <location evidence="1">Cytoskeleton</location>
        <location evidence="1">Spindle</location>
    </subcellularLocation>
</comment>
<accession>A0A1X2HF00</accession>
<sequence>MSMSTAADRSRSSLASGEELATSAGWEEADAWLNELYSGQPVPTHDRSDMTLQAVLELQKKSDMANRVMKTVLDIHHAISEDTARQATLWQERLEALEITKASMSVQGARSLEALSTLAIQLGLEDTATSSYHTAVAHVTMRLMDARLERESGQETEELFRSRVQKARTELSSMKEMLSSLRRTHSKDRPYTEQQNAAQELQKENEASQRAYADLLNEYEAVQVEQQGLRLEAIQRLEQDTLELELALAEKSKQVGRYGDLPPDMILSSLKMKDTQERLRSLQLERERLLADIAESVR</sequence>
<keyword evidence="4" id="KW-0132">Cell division</keyword>
<dbReference type="GO" id="GO:0005874">
    <property type="term" value="C:microtubule"/>
    <property type="evidence" value="ECO:0007669"/>
    <property type="project" value="UniProtKB-KW"/>
</dbReference>
<keyword evidence="12" id="KW-1185">Reference proteome</keyword>
<evidence type="ECO:0000256" key="7">
    <source>
        <dbReference type="ARBA" id="ARBA00023054"/>
    </source>
</evidence>
<dbReference type="Pfam" id="PF25762">
    <property type="entry name" value="HAUS1"/>
    <property type="match status" value="1"/>
</dbReference>
<dbReference type="STRING" id="13706.A0A1X2HF00"/>
<dbReference type="PANTHER" id="PTHR31570:SF1">
    <property type="entry name" value="HAUS AUGMIN-LIKE COMPLEX SUBUNIT 1"/>
    <property type="match status" value="1"/>
</dbReference>
<evidence type="ECO:0000256" key="5">
    <source>
        <dbReference type="ARBA" id="ARBA00022701"/>
    </source>
</evidence>
<comment type="similarity">
    <text evidence="2">Belongs to the HAUS1 family.</text>
</comment>
<dbReference type="GO" id="GO:0051225">
    <property type="term" value="P:spindle assembly"/>
    <property type="evidence" value="ECO:0007669"/>
    <property type="project" value="InterPro"/>
</dbReference>
<dbReference type="GO" id="GO:0005829">
    <property type="term" value="C:cytosol"/>
    <property type="evidence" value="ECO:0007669"/>
    <property type="project" value="TreeGrafter"/>
</dbReference>
<evidence type="ECO:0000313" key="12">
    <source>
        <dbReference type="Proteomes" id="UP000242180"/>
    </source>
</evidence>
<evidence type="ECO:0000256" key="6">
    <source>
        <dbReference type="ARBA" id="ARBA00022776"/>
    </source>
</evidence>
<keyword evidence="5" id="KW-0493">Microtubule</keyword>
<gene>
    <name evidence="11" type="ORF">BCR43DRAFT_489877</name>
</gene>
<comment type="caution">
    <text evidence="11">The sequence shown here is derived from an EMBL/GenBank/DDBJ whole genome shotgun (WGS) entry which is preliminary data.</text>
</comment>
<protein>
    <submittedName>
        <fullName evidence="11">Uncharacterized protein</fullName>
    </submittedName>
</protein>
<dbReference type="InterPro" id="IPR026243">
    <property type="entry name" value="HAUS1"/>
</dbReference>
<dbReference type="PANTHER" id="PTHR31570">
    <property type="entry name" value="HAUS AUGMIN-LIKE COMPLEX SUBUNIT 1"/>
    <property type="match status" value="1"/>
</dbReference>
<keyword evidence="8" id="KW-0206">Cytoskeleton</keyword>
<dbReference type="OMA" id="CEAQMES"/>
<evidence type="ECO:0000256" key="2">
    <source>
        <dbReference type="ARBA" id="ARBA00005479"/>
    </source>
</evidence>
<dbReference type="GO" id="GO:0005819">
    <property type="term" value="C:spindle"/>
    <property type="evidence" value="ECO:0007669"/>
    <property type="project" value="UniProtKB-SubCell"/>
</dbReference>
<evidence type="ECO:0000256" key="10">
    <source>
        <dbReference type="SAM" id="MobiDB-lite"/>
    </source>
</evidence>
<keyword evidence="6" id="KW-0498">Mitosis</keyword>
<dbReference type="GO" id="GO:0051301">
    <property type="term" value="P:cell division"/>
    <property type="evidence" value="ECO:0007669"/>
    <property type="project" value="UniProtKB-KW"/>
</dbReference>
<evidence type="ECO:0000256" key="8">
    <source>
        <dbReference type="ARBA" id="ARBA00023212"/>
    </source>
</evidence>
<evidence type="ECO:0000256" key="3">
    <source>
        <dbReference type="ARBA" id="ARBA00022490"/>
    </source>
</evidence>
<keyword evidence="9" id="KW-0131">Cell cycle</keyword>
<evidence type="ECO:0000256" key="9">
    <source>
        <dbReference type="ARBA" id="ARBA00023306"/>
    </source>
</evidence>
<organism evidence="11 12">
    <name type="scientific">Syncephalastrum racemosum</name>
    <name type="common">Filamentous fungus</name>
    <dbReference type="NCBI Taxonomy" id="13706"/>
    <lineage>
        <taxon>Eukaryota</taxon>
        <taxon>Fungi</taxon>
        <taxon>Fungi incertae sedis</taxon>
        <taxon>Mucoromycota</taxon>
        <taxon>Mucoromycotina</taxon>
        <taxon>Mucoromycetes</taxon>
        <taxon>Mucorales</taxon>
        <taxon>Syncephalastraceae</taxon>
        <taxon>Syncephalastrum</taxon>
    </lineage>
</organism>
<evidence type="ECO:0000256" key="1">
    <source>
        <dbReference type="ARBA" id="ARBA00004186"/>
    </source>
</evidence>
<dbReference type="OrthoDB" id="5372507at2759"/>
<dbReference type="AlphaFoldDB" id="A0A1X2HF00"/>
<reference evidence="11 12" key="1">
    <citation type="submission" date="2016-07" db="EMBL/GenBank/DDBJ databases">
        <title>Pervasive Adenine N6-methylation of Active Genes in Fungi.</title>
        <authorList>
            <consortium name="DOE Joint Genome Institute"/>
            <person name="Mondo S.J."/>
            <person name="Dannebaum R.O."/>
            <person name="Kuo R.C."/>
            <person name="Labutti K."/>
            <person name="Haridas S."/>
            <person name="Kuo A."/>
            <person name="Salamov A."/>
            <person name="Ahrendt S.R."/>
            <person name="Lipzen A."/>
            <person name="Sullivan W."/>
            <person name="Andreopoulos W.B."/>
            <person name="Clum A."/>
            <person name="Lindquist E."/>
            <person name="Daum C."/>
            <person name="Ramamoorthy G.K."/>
            <person name="Gryganskyi A."/>
            <person name="Culley D."/>
            <person name="Magnuson J.K."/>
            <person name="James T.Y."/>
            <person name="O'Malley M.A."/>
            <person name="Stajich J.E."/>
            <person name="Spatafora J.W."/>
            <person name="Visel A."/>
            <person name="Grigoriev I.V."/>
        </authorList>
    </citation>
    <scope>NUCLEOTIDE SEQUENCE [LARGE SCALE GENOMIC DNA]</scope>
    <source>
        <strain evidence="11 12">NRRL 2496</strain>
    </source>
</reference>
<proteinExistence type="inferred from homology"/>
<dbReference type="Proteomes" id="UP000242180">
    <property type="component" value="Unassembled WGS sequence"/>
</dbReference>
<name>A0A1X2HF00_SYNRA</name>
<evidence type="ECO:0000256" key="4">
    <source>
        <dbReference type="ARBA" id="ARBA00022618"/>
    </source>
</evidence>
<keyword evidence="3" id="KW-0963">Cytoplasm</keyword>
<keyword evidence="7" id="KW-0175">Coiled coil</keyword>
<dbReference type="GO" id="GO:0070652">
    <property type="term" value="C:HAUS complex"/>
    <property type="evidence" value="ECO:0007669"/>
    <property type="project" value="InterPro"/>
</dbReference>
<feature type="region of interest" description="Disordered" evidence="10">
    <location>
        <begin position="181"/>
        <end position="206"/>
    </location>
</feature>
<dbReference type="EMBL" id="MCGN01000004">
    <property type="protein sequence ID" value="ORY97497.1"/>
    <property type="molecule type" value="Genomic_DNA"/>
</dbReference>
<dbReference type="InParanoid" id="A0A1X2HF00"/>
<evidence type="ECO:0000313" key="11">
    <source>
        <dbReference type="EMBL" id="ORY97497.1"/>
    </source>
</evidence>